<dbReference type="Proteomes" id="UP001595476">
    <property type="component" value="Unassembled WGS sequence"/>
</dbReference>
<dbReference type="RefSeq" id="WP_386722843.1">
    <property type="nucleotide sequence ID" value="NZ_JBHRSZ010000007.1"/>
</dbReference>
<sequence length="138" mass="15597">MAKQHGHTDITREGQLFVCRPQGGFNMEGAQEYEQTFAREVVHIKDQPWAIMEVLQQFEAASPEVMARIGAQFTWCAQNNCRWLAVVSDSSLMQHLVAQYLGESGLEIEVFTDETHALEWLHQKLESSTSEPESLTGS</sequence>
<comment type="caution">
    <text evidence="1">The sequence shown here is derived from an EMBL/GenBank/DDBJ whole genome shotgun (WGS) entry which is preliminary data.</text>
</comment>
<evidence type="ECO:0000313" key="1">
    <source>
        <dbReference type="EMBL" id="MFC3152921.1"/>
    </source>
</evidence>
<dbReference type="InterPro" id="IPR038396">
    <property type="entry name" value="SpoIIAA-like_sf"/>
</dbReference>
<reference evidence="2" key="1">
    <citation type="journal article" date="2019" name="Int. J. Syst. Evol. Microbiol.">
        <title>The Global Catalogue of Microorganisms (GCM) 10K type strain sequencing project: providing services to taxonomists for standard genome sequencing and annotation.</title>
        <authorList>
            <consortium name="The Broad Institute Genomics Platform"/>
            <consortium name="The Broad Institute Genome Sequencing Center for Infectious Disease"/>
            <person name="Wu L."/>
            <person name="Ma J."/>
        </authorList>
    </citation>
    <scope>NUCLEOTIDE SEQUENCE [LARGE SCALE GENOMIC DNA]</scope>
    <source>
        <strain evidence="2">KCTC 52438</strain>
    </source>
</reference>
<protein>
    <recommendedName>
        <fullName evidence="3">STAS/SEC14 domain-containing protein</fullName>
    </recommendedName>
</protein>
<dbReference type="Gene3D" id="3.40.50.10600">
    <property type="entry name" value="SpoIIaa-like domains"/>
    <property type="match status" value="1"/>
</dbReference>
<organism evidence="1 2">
    <name type="scientific">Litoribrevibacter euphylliae</name>
    <dbReference type="NCBI Taxonomy" id="1834034"/>
    <lineage>
        <taxon>Bacteria</taxon>
        <taxon>Pseudomonadati</taxon>
        <taxon>Pseudomonadota</taxon>
        <taxon>Gammaproteobacteria</taxon>
        <taxon>Oceanospirillales</taxon>
        <taxon>Oceanospirillaceae</taxon>
        <taxon>Litoribrevibacter</taxon>
    </lineage>
</organism>
<evidence type="ECO:0008006" key="3">
    <source>
        <dbReference type="Google" id="ProtNLM"/>
    </source>
</evidence>
<evidence type="ECO:0000313" key="2">
    <source>
        <dbReference type="Proteomes" id="UP001595476"/>
    </source>
</evidence>
<gene>
    <name evidence="1" type="ORF">ACFOEK_17915</name>
</gene>
<proteinExistence type="predicted"/>
<dbReference type="EMBL" id="JBHRSZ010000007">
    <property type="protein sequence ID" value="MFC3152921.1"/>
    <property type="molecule type" value="Genomic_DNA"/>
</dbReference>
<name>A0ABV7HN53_9GAMM</name>
<accession>A0ABV7HN53</accession>
<keyword evidence="2" id="KW-1185">Reference proteome</keyword>